<dbReference type="SUPFAM" id="SSF82607">
    <property type="entry name" value="YbaB-like"/>
    <property type="match status" value="1"/>
</dbReference>
<organism evidence="1 2">
    <name type="scientific">Actinoplanes nipponensis</name>
    <dbReference type="NCBI Taxonomy" id="135950"/>
    <lineage>
        <taxon>Bacteria</taxon>
        <taxon>Bacillati</taxon>
        <taxon>Actinomycetota</taxon>
        <taxon>Actinomycetes</taxon>
        <taxon>Micromonosporales</taxon>
        <taxon>Micromonosporaceae</taxon>
        <taxon>Actinoplanes</taxon>
    </lineage>
</organism>
<comment type="caution">
    <text evidence="1">The sequence shown here is derived from an EMBL/GenBank/DDBJ whole genome shotgun (WGS) entry which is preliminary data.</text>
</comment>
<accession>A0A919JMY0</accession>
<dbReference type="Proteomes" id="UP000647172">
    <property type="component" value="Unassembled WGS sequence"/>
</dbReference>
<dbReference type="Gene3D" id="3.30.1310.10">
    <property type="entry name" value="Nucleoid-associated protein YbaB-like domain"/>
    <property type="match status" value="1"/>
</dbReference>
<evidence type="ECO:0000313" key="2">
    <source>
        <dbReference type="Proteomes" id="UP000647172"/>
    </source>
</evidence>
<name>A0A919JMY0_9ACTN</name>
<dbReference type="Pfam" id="PF02575">
    <property type="entry name" value="YbaB_DNA_bd"/>
    <property type="match status" value="1"/>
</dbReference>
<proteinExistence type="predicted"/>
<dbReference type="EMBL" id="BOMQ01000065">
    <property type="protein sequence ID" value="GIE52126.1"/>
    <property type="molecule type" value="Genomic_DNA"/>
</dbReference>
<dbReference type="RefSeq" id="WP_203773310.1">
    <property type="nucleotide sequence ID" value="NZ_BAAAYJ010000025.1"/>
</dbReference>
<dbReference type="AlphaFoldDB" id="A0A919JMY0"/>
<evidence type="ECO:0000313" key="1">
    <source>
        <dbReference type="EMBL" id="GIE52126.1"/>
    </source>
</evidence>
<protein>
    <recommendedName>
        <fullName evidence="3">YbaB/EbfC DNA-binding family protein</fullName>
    </recommendedName>
</protein>
<reference evidence="1" key="1">
    <citation type="submission" date="2021-01" db="EMBL/GenBank/DDBJ databases">
        <title>Whole genome shotgun sequence of Actinoplanes nipponensis NBRC 14063.</title>
        <authorList>
            <person name="Komaki H."/>
            <person name="Tamura T."/>
        </authorList>
    </citation>
    <scope>NUCLEOTIDE SEQUENCE</scope>
    <source>
        <strain evidence="1">NBRC 14063</strain>
    </source>
</reference>
<dbReference type="InterPro" id="IPR036894">
    <property type="entry name" value="YbaB-like_sf"/>
</dbReference>
<keyword evidence="2" id="KW-1185">Reference proteome</keyword>
<gene>
    <name evidence="1" type="ORF">Ani05nite_56600</name>
</gene>
<evidence type="ECO:0008006" key="3">
    <source>
        <dbReference type="Google" id="ProtNLM"/>
    </source>
</evidence>
<dbReference type="GO" id="GO:0003677">
    <property type="term" value="F:DNA binding"/>
    <property type="evidence" value="ECO:0007669"/>
    <property type="project" value="InterPro"/>
</dbReference>
<dbReference type="InterPro" id="IPR004401">
    <property type="entry name" value="YbaB/EbfC"/>
</dbReference>
<sequence>MFDGPDLDAAERRVDDWQAGFEQRAAQARELAGRLAQLTTSARSDNGLITVTVGANGALTGLELDEGVRRQPAAETARQILATLAAAQQELTEQVTVVTDETVGADSETGRAVIASFRRRQP</sequence>